<sequence length="157" mass="18149">CVLIGRPKLQSGILKDYLIKDEKKNTVRIYKKQVPSSKEIRTKYRVIDTIDGLSLTEVELLTGRTHQIRAHFAFYGTPLLGDGKYGSNEQNRKYGSYKRQFLYSYKLTFDFTTDAGILSYLNKRTFEAGDVWFKEEFYKGGIVNATSRHLSPKRSES</sequence>
<dbReference type="Gene3D" id="3.30.2350.10">
    <property type="entry name" value="Pseudouridine synthase"/>
    <property type="match status" value="1"/>
</dbReference>
<dbReference type="InterPro" id="IPR050188">
    <property type="entry name" value="RluA_PseudoU_synthase"/>
</dbReference>
<dbReference type="SUPFAM" id="SSF55120">
    <property type="entry name" value="Pseudouridine synthase"/>
    <property type="match status" value="1"/>
</dbReference>
<comment type="similarity">
    <text evidence="1">Belongs to the pseudouridine synthase RluA family.</text>
</comment>
<dbReference type="GO" id="GO:0003723">
    <property type="term" value="F:RNA binding"/>
    <property type="evidence" value="ECO:0007669"/>
    <property type="project" value="InterPro"/>
</dbReference>
<dbReference type="CDD" id="cd02869">
    <property type="entry name" value="PseudoU_synth_RluA_like"/>
    <property type="match status" value="1"/>
</dbReference>
<organism evidence="3">
    <name type="scientific">human gut metagenome</name>
    <dbReference type="NCBI Taxonomy" id="408170"/>
    <lineage>
        <taxon>unclassified sequences</taxon>
        <taxon>metagenomes</taxon>
        <taxon>organismal metagenomes</taxon>
    </lineage>
</organism>
<dbReference type="InterPro" id="IPR020103">
    <property type="entry name" value="PsdUridine_synth_cat_dom_sf"/>
</dbReference>
<dbReference type="GO" id="GO:0009982">
    <property type="term" value="F:pseudouridine synthase activity"/>
    <property type="evidence" value="ECO:0007669"/>
    <property type="project" value="InterPro"/>
</dbReference>
<dbReference type="AlphaFoldDB" id="K1T416"/>
<dbReference type="InterPro" id="IPR006145">
    <property type="entry name" value="PsdUridine_synth_RsuA/RluA"/>
</dbReference>
<protein>
    <submittedName>
        <fullName evidence="3">Pseudouridine synthase, RluA family</fullName>
    </submittedName>
</protein>
<gene>
    <name evidence="3" type="ORF">LEA_11890</name>
</gene>
<accession>K1T416</accession>
<comment type="caution">
    <text evidence="3">The sequence shown here is derived from an EMBL/GenBank/DDBJ whole genome shotgun (WGS) entry which is preliminary data.</text>
</comment>
<evidence type="ECO:0000313" key="3">
    <source>
        <dbReference type="EMBL" id="EKC62339.1"/>
    </source>
</evidence>
<dbReference type="GO" id="GO:0000455">
    <property type="term" value="P:enzyme-directed rRNA pseudouridine synthesis"/>
    <property type="evidence" value="ECO:0007669"/>
    <property type="project" value="TreeGrafter"/>
</dbReference>
<proteinExistence type="inferred from homology"/>
<reference evidence="3" key="1">
    <citation type="journal article" date="2013" name="Environ. Microbiol.">
        <title>Microbiota from the distal guts of lean and obese adolescents exhibit partial functional redundancy besides clear differences in community structure.</title>
        <authorList>
            <person name="Ferrer M."/>
            <person name="Ruiz A."/>
            <person name="Lanza F."/>
            <person name="Haange S.B."/>
            <person name="Oberbach A."/>
            <person name="Till H."/>
            <person name="Bargiela R."/>
            <person name="Campoy C."/>
            <person name="Segura M.T."/>
            <person name="Richter M."/>
            <person name="von Bergen M."/>
            <person name="Seifert J."/>
            <person name="Suarez A."/>
        </authorList>
    </citation>
    <scope>NUCLEOTIDE SEQUENCE</scope>
</reference>
<evidence type="ECO:0000256" key="1">
    <source>
        <dbReference type="ARBA" id="ARBA00010876"/>
    </source>
</evidence>
<dbReference type="PANTHER" id="PTHR21600:SF44">
    <property type="entry name" value="RIBOSOMAL LARGE SUBUNIT PSEUDOURIDINE SYNTHASE D"/>
    <property type="match status" value="1"/>
</dbReference>
<dbReference type="Pfam" id="PF00849">
    <property type="entry name" value="PseudoU_synth_2"/>
    <property type="match status" value="1"/>
</dbReference>
<dbReference type="EMBL" id="AJWY01008030">
    <property type="protein sequence ID" value="EKC62339.1"/>
    <property type="molecule type" value="Genomic_DNA"/>
</dbReference>
<feature type="domain" description="Pseudouridine synthase RsuA/RluA-like" evidence="2">
    <location>
        <begin position="6"/>
        <end position="73"/>
    </location>
</feature>
<feature type="non-terminal residue" evidence="3">
    <location>
        <position position="1"/>
    </location>
</feature>
<evidence type="ECO:0000259" key="2">
    <source>
        <dbReference type="Pfam" id="PF00849"/>
    </source>
</evidence>
<name>K1T416_9ZZZZ</name>
<dbReference type="PANTHER" id="PTHR21600">
    <property type="entry name" value="MITOCHONDRIAL RNA PSEUDOURIDINE SYNTHASE"/>
    <property type="match status" value="1"/>
</dbReference>